<dbReference type="InterPro" id="IPR043519">
    <property type="entry name" value="NT_sf"/>
</dbReference>
<keyword evidence="2" id="KW-0810">Translation regulation</keyword>
<comment type="subcellular location">
    <subcellularLocation>
        <location evidence="2">Cytoplasm</location>
    </subcellularLocation>
</comment>
<comment type="function">
    <text evidence="2">Functions as a ribosomal silencing factor. Interacts with ribosomal protein uL14 (rplN), blocking formation of intersubunit bridge B8. Prevents association of the 30S and 50S ribosomal subunits and the formation of functional ribosomes, thus repressing translation.</text>
</comment>
<dbReference type="GO" id="GO:0005737">
    <property type="term" value="C:cytoplasm"/>
    <property type="evidence" value="ECO:0007669"/>
    <property type="project" value="UniProtKB-SubCell"/>
</dbReference>
<dbReference type="GO" id="GO:0042256">
    <property type="term" value="P:cytosolic ribosome assembly"/>
    <property type="evidence" value="ECO:0007669"/>
    <property type="project" value="UniProtKB-UniRule"/>
</dbReference>
<evidence type="ECO:0000256" key="2">
    <source>
        <dbReference type="HAMAP-Rule" id="MF_01477"/>
    </source>
</evidence>
<dbReference type="GO" id="GO:0090071">
    <property type="term" value="P:negative regulation of ribosome biogenesis"/>
    <property type="evidence" value="ECO:0007669"/>
    <property type="project" value="UniProtKB-UniRule"/>
</dbReference>
<dbReference type="Pfam" id="PF02410">
    <property type="entry name" value="RsfS"/>
    <property type="match status" value="1"/>
</dbReference>
<evidence type="ECO:0000256" key="1">
    <source>
        <dbReference type="ARBA" id="ARBA00010574"/>
    </source>
</evidence>
<gene>
    <name evidence="2 3" type="primary">rsfS</name>
    <name evidence="3" type="ORF">ENV52_11685</name>
</gene>
<dbReference type="Gene3D" id="3.30.460.10">
    <property type="entry name" value="Beta Polymerase, domain 2"/>
    <property type="match status" value="1"/>
</dbReference>
<protein>
    <recommendedName>
        <fullName evidence="2">Ribosomal silencing factor RsfS</fullName>
    </recommendedName>
</protein>
<organism evidence="3">
    <name type="scientific">Desulfobacca acetoxidans</name>
    <dbReference type="NCBI Taxonomy" id="60893"/>
    <lineage>
        <taxon>Bacteria</taxon>
        <taxon>Pseudomonadati</taxon>
        <taxon>Thermodesulfobacteriota</taxon>
        <taxon>Desulfobaccia</taxon>
        <taxon>Desulfobaccales</taxon>
        <taxon>Desulfobaccaceae</taxon>
        <taxon>Desulfobacca</taxon>
    </lineage>
</organism>
<dbReference type="InterPro" id="IPR004394">
    <property type="entry name" value="Iojap/RsfS/C7orf30"/>
</dbReference>
<name>A0A7V6A4Y7_9BACT</name>
<dbReference type="NCBIfam" id="TIGR00090">
    <property type="entry name" value="rsfS_iojap_ybeB"/>
    <property type="match status" value="1"/>
</dbReference>
<comment type="subunit">
    <text evidence="2">Interacts with ribosomal protein uL14 (rplN).</text>
</comment>
<comment type="caution">
    <text evidence="3">The sequence shown here is derived from an EMBL/GenBank/DDBJ whole genome shotgun (WGS) entry which is preliminary data.</text>
</comment>
<dbReference type="AlphaFoldDB" id="A0A7V6A4Y7"/>
<accession>A0A7V6A4Y7</accession>
<keyword evidence="2" id="KW-0963">Cytoplasm</keyword>
<dbReference type="SUPFAM" id="SSF81301">
    <property type="entry name" value="Nucleotidyltransferase"/>
    <property type="match status" value="1"/>
</dbReference>
<dbReference type="GO" id="GO:0043023">
    <property type="term" value="F:ribosomal large subunit binding"/>
    <property type="evidence" value="ECO:0007669"/>
    <property type="project" value="TreeGrafter"/>
</dbReference>
<proteinExistence type="inferred from homology"/>
<dbReference type="HAMAP" id="MF_01477">
    <property type="entry name" value="Iojap_RsfS"/>
    <property type="match status" value="1"/>
</dbReference>
<sequence>MTSEELVELATRTLVANKGEDPLILDVRGLSSLWDYFIICSGGSKRHVQALAQHLQEILGQAGVKPMGIEGLEDGQWVLLDYVDVVIHLFIKPLREFYDLEGLWVEAARLPVKDATPNQIQGQPHA</sequence>
<dbReference type="GO" id="GO:0017148">
    <property type="term" value="P:negative regulation of translation"/>
    <property type="evidence" value="ECO:0007669"/>
    <property type="project" value="UniProtKB-UniRule"/>
</dbReference>
<dbReference type="EMBL" id="DTGR01000183">
    <property type="protein sequence ID" value="HHS30347.1"/>
    <property type="molecule type" value="Genomic_DNA"/>
</dbReference>
<dbReference type="PANTHER" id="PTHR21043:SF0">
    <property type="entry name" value="MITOCHONDRIAL ASSEMBLY OF RIBOSOMAL LARGE SUBUNIT PROTEIN 1"/>
    <property type="match status" value="1"/>
</dbReference>
<dbReference type="PANTHER" id="PTHR21043">
    <property type="entry name" value="IOJAP SUPERFAMILY ORTHOLOG"/>
    <property type="match status" value="1"/>
</dbReference>
<comment type="similarity">
    <text evidence="1 2">Belongs to the Iojap/RsfS family.</text>
</comment>
<reference evidence="3" key="1">
    <citation type="journal article" date="2020" name="mSystems">
        <title>Genome- and Community-Level Interaction Insights into Carbon Utilization and Element Cycling Functions of Hydrothermarchaeota in Hydrothermal Sediment.</title>
        <authorList>
            <person name="Zhou Z."/>
            <person name="Liu Y."/>
            <person name="Xu W."/>
            <person name="Pan J."/>
            <person name="Luo Z.H."/>
            <person name="Li M."/>
        </authorList>
    </citation>
    <scope>NUCLEOTIDE SEQUENCE [LARGE SCALE GENOMIC DNA]</scope>
    <source>
        <strain evidence="3">SpSt-767</strain>
    </source>
</reference>
<keyword evidence="2" id="KW-0678">Repressor</keyword>
<evidence type="ECO:0000313" key="3">
    <source>
        <dbReference type="EMBL" id="HHS30347.1"/>
    </source>
</evidence>